<evidence type="ECO:0000313" key="3">
    <source>
        <dbReference type="Proteomes" id="UP000475117"/>
    </source>
</evidence>
<keyword evidence="1" id="KW-0812">Transmembrane</keyword>
<reference evidence="2 3" key="1">
    <citation type="submission" date="2020-12" db="EMBL/GenBank/DDBJ databases">
        <title>Sulforoseuscoccus oceanibium gen. nov., sp. nov., a representative of the phylum Verrucomicrobia with special cytoplasmic membrane, and proposal of Sulforoseuscoccusaceae fam. nov.</title>
        <authorList>
            <person name="Xi F."/>
        </authorList>
    </citation>
    <scope>NUCLEOTIDE SEQUENCE [LARGE SCALE GENOMIC DNA]</scope>
    <source>
        <strain evidence="2 3">T37</strain>
    </source>
</reference>
<proteinExistence type="predicted"/>
<accession>A0A7T7F2J7</accession>
<feature type="transmembrane region" description="Helical" evidence="1">
    <location>
        <begin position="294"/>
        <end position="314"/>
    </location>
</feature>
<keyword evidence="3" id="KW-1185">Reference proteome</keyword>
<name>A0A7T7F2J7_9BACT</name>
<sequence length="572" mass="62282">MRESDQASLVDGGLQIARDGDWLGESYYNYSRQYVSYWVVALGLLPQLDAGIDALVESGNRSAAAVLAFGLAVMASRRRRWSPVELIVLGLALFCPVWWFSAPLLASNGIAAGFVLLLAVVLATRRSGGRSAAAAVLTFLAVGARSDVALILPMIVLLAAPVARVPRLMRDGTTWAMAGSAVLALVVGRLITESPTGMPSTFFDVRLFGAYVVFGLNGLTLAWAVFFLLVVGRAWCGRSLWWAGVAVAVLLPWLFYAPLLYSPRHLVVVVAGVLTTLVLPRGRNVWSQVARVWWARWGVACGVAASLMLSLVGLRMNSMKDIAPVVGESTWYPTADGLWPMGANIPFFVRLAQADERPLDHNQLVWNAWRQVEQVPADGPVAVFSSGLTTYGELRLRALGVDAARADELTEGVVFDSRSFLRRKVDRNQMTGATVAPHEKIGADQLAAMSLVGCSFGAEVYWWGAENGGASKALEVRQLLASLTTNDRMTLGRAGDAWQELAHAGRFEWVVMVPGWYGHLEVHGARRLRWRGGDWSVIQAEGEAGWIDGLRHNLPEDAWVARSTMVVAFQLQ</sequence>
<dbReference type="AlphaFoldDB" id="A0A7T7F2J7"/>
<evidence type="ECO:0008006" key="4">
    <source>
        <dbReference type="Google" id="ProtNLM"/>
    </source>
</evidence>
<protein>
    <recommendedName>
        <fullName evidence="4">Glycosyltransferase RgtA/B/C/D-like domain-containing protein</fullName>
    </recommendedName>
</protein>
<evidence type="ECO:0000313" key="2">
    <source>
        <dbReference type="EMBL" id="QQL45630.1"/>
    </source>
</evidence>
<dbReference type="RefSeq" id="WP_164363283.1">
    <property type="nucleotide sequence ID" value="NZ_CP066776.1"/>
</dbReference>
<keyword evidence="1" id="KW-0472">Membrane</keyword>
<dbReference type="EMBL" id="CP066776">
    <property type="protein sequence ID" value="QQL45630.1"/>
    <property type="molecule type" value="Genomic_DNA"/>
</dbReference>
<feature type="transmembrane region" description="Helical" evidence="1">
    <location>
        <begin position="136"/>
        <end position="160"/>
    </location>
</feature>
<feature type="transmembrane region" description="Helical" evidence="1">
    <location>
        <begin position="211"/>
        <end position="235"/>
    </location>
</feature>
<gene>
    <name evidence="2" type="ORF">G3M56_003305</name>
</gene>
<keyword evidence="1" id="KW-1133">Transmembrane helix</keyword>
<dbReference type="Proteomes" id="UP000475117">
    <property type="component" value="Chromosome"/>
</dbReference>
<feature type="transmembrane region" description="Helical" evidence="1">
    <location>
        <begin position="266"/>
        <end position="282"/>
    </location>
</feature>
<evidence type="ECO:0000256" key="1">
    <source>
        <dbReference type="SAM" id="Phobius"/>
    </source>
</evidence>
<dbReference type="KEGG" id="soa:G3M56_003305"/>
<feature type="transmembrane region" description="Helical" evidence="1">
    <location>
        <begin position="81"/>
        <end position="99"/>
    </location>
</feature>
<feature type="transmembrane region" description="Helical" evidence="1">
    <location>
        <begin position="105"/>
        <end position="124"/>
    </location>
</feature>
<feature type="transmembrane region" description="Helical" evidence="1">
    <location>
        <begin position="241"/>
        <end position="259"/>
    </location>
</feature>
<organism evidence="2 3">
    <name type="scientific">Sulfuriroseicoccus oceanibius</name>
    <dbReference type="NCBI Taxonomy" id="2707525"/>
    <lineage>
        <taxon>Bacteria</taxon>
        <taxon>Pseudomonadati</taxon>
        <taxon>Verrucomicrobiota</taxon>
        <taxon>Verrucomicrobiia</taxon>
        <taxon>Verrucomicrobiales</taxon>
        <taxon>Verrucomicrobiaceae</taxon>
        <taxon>Sulfuriroseicoccus</taxon>
    </lineage>
</organism>